<evidence type="ECO:0000256" key="1">
    <source>
        <dbReference type="ARBA" id="ARBA00010343"/>
    </source>
</evidence>
<name>A0A0D3KEE0_EMIH1</name>
<dbReference type="InterPro" id="IPR009072">
    <property type="entry name" value="Histone-fold"/>
</dbReference>
<dbReference type="PRINTS" id="PR00622">
    <property type="entry name" value="HISTONEH3"/>
</dbReference>
<dbReference type="HOGENOM" id="CLU_078295_7_2_1"/>
<dbReference type="RefSeq" id="XP_005786554.1">
    <property type="nucleotide sequence ID" value="XM_005786497.1"/>
</dbReference>
<sequence length="89" mass="9954">ALDMIWSEQSRTGLCLPFLPFVGLVTQIGQGFKTNLTYRPAAIRIIAEALQCYLISLLNDANLVAIYAGRVCLEPKDIQFARRIRGERA</sequence>
<dbReference type="SUPFAM" id="SSF47113">
    <property type="entry name" value="Histone-fold"/>
    <property type="match status" value="1"/>
</dbReference>
<dbReference type="GO" id="GO:0003677">
    <property type="term" value="F:DNA binding"/>
    <property type="evidence" value="ECO:0007669"/>
    <property type="project" value="InterPro"/>
</dbReference>
<evidence type="ECO:0000259" key="2">
    <source>
        <dbReference type="Pfam" id="PF00125"/>
    </source>
</evidence>
<dbReference type="AlphaFoldDB" id="A0A0D3KEE0"/>
<feature type="domain" description="Core Histone H2A/H2B/H3" evidence="2">
    <location>
        <begin position="5"/>
        <end position="84"/>
    </location>
</feature>
<dbReference type="Pfam" id="PF00125">
    <property type="entry name" value="Histone"/>
    <property type="match status" value="1"/>
</dbReference>
<dbReference type="SMART" id="SM00428">
    <property type="entry name" value="H3"/>
    <property type="match status" value="1"/>
</dbReference>
<dbReference type="eggNOG" id="KOG1745">
    <property type="taxonomic scope" value="Eukaryota"/>
</dbReference>
<dbReference type="InterPro" id="IPR000164">
    <property type="entry name" value="Histone_H3/CENP-A"/>
</dbReference>
<reference evidence="4" key="1">
    <citation type="journal article" date="2013" name="Nature">
        <title>Pan genome of the phytoplankton Emiliania underpins its global distribution.</title>
        <authorList>
            <person name="Read B.A."/>
            <person name="Kegel J."/>
            <person name="Klute M.J."/>
            <person name="Kuo A."/>
            <person name="Lefebvre S.C."/>
            <person name="Maumus F."/>
            <person name="Mayer C."/>
            <person name="Miller J."/>
            <person name="Monier A."/>
            <person name="Salamov A."/>
            <person name="Young J."/>
            <person name="Aguilar M."/>
            <person name="Claverie J.M."/>
            <person name="Frickenhaus S."/>
            <person name="Gonzalez K."/>
            <person name="Herman E.K."/>
            <person name="Lin Y.C."/>
            <person name="Napier J."/>
            <person name="Ogata H."/>
            <person name="Sarno A.F."/>
            <person name="Shmutz J."/>
            <person name="Schroeder D."/>
            <person name="de Vargas C."/>
            <person name="Verret F."/>
            <person name="von Dassow P."/>
            <person name="Valentin K."/>
            <person name="Van de Peer Y."/>
            <person name="Wheeler G."/>
            <person name="Dacks J.B."/>
            <person name="Delwiche C.F."/>
            <person name="Dyhrman S.T."/>
            <person name="Glockner G."/>
            <person name="John U."/>
            <person name="Richards T."/>
            <person name="Worden A.Z."/>
            <person name="Zhang X."/>
            <person name="Grigoriev I.V."/>
            <person name="Allen A.E."/>
            <person name="Bidle K."/>
            <person name="Borodovsky M."/>
            <person name="Bowler C."/>
            <person name="Brownlee C."/>
            <person name="Cock J.M."/>
            <person name="Elias M."/>
            <person name="Gladyshev V.N."/>
            <person name="Groth M."/>
            <person name="Guda C."/>
            <person name="Hadaegh A."/>
            <person name="Iglesias-Rodriguez M.D."/>
            <person name="Jenkins J."/>
            <person name="Jones B.M."/>
            <person name="Lawson T."/>
            <person name="Leese F."/>
            <person name="Lindquist E."/>
            <person name="Lobanov A."/>
            <person name="Lomsadze A."/>
            <person name="Malik S.B."/>
            <person name="Marsh M.E."/>
            <person name="Mackinder L."/>
            <person name="Mock T."/>
            <person name="Mueller-Roeber B."/>
            <person name="Pagarete A."/>
            <person name="Parker M."/>
            <person name="Probert I."/>
            <person name="Quesneville H."/>
            <person name="Raines C."/>
            <person name="Rensing S.A."/>
            <person name="Riano-Pachon D.M."/>
            <person name="Richier S."/>
            <person name="Rokitta S."/>
            <person name="Shiraiwa Y."/>
            <person name="Soanes D.M."/>
            <person name="van der Giezen M."/>
            <person name="Wahlund T.M."/>
            <person name="Williams B."/>
            <person name="Wilson W."/>
            <person name="Wolfe G."/>
            <person name="Wurch L.L."/>
        </authorList>
    </citation>
    <scope>NUCLEOTIDE SEQUENCE</scope>
</reference>
<reference evidence="3" key="2">
    <citation type="submission" date="2024-10" db="UniProtKB">
        <authorList>
            <consortium name="EnsemblProtists"/>
        </authorList>
    </citation>
    <scope>IDENTIFICATION</scope>
</reference>
<proteinExistence type="inferred from homology"/>
<evidence type="ECO:0000313" key="4">
    <source>
        <dbReference type="Proteomes" id="UP000013827"/>
    </source>
</evidence>
<dbReference type="GO" id="GO:0046982">
    <property type="term" value="F:protein heterodimerization activity"/>
    <property type="evidence" value="ECO:0007669"/>
    <property type="project" value="InterPro"/>
</dbReference>
<dbReference type="GO" id="GO:0000786">
    <property type="term" value="C:nucleosome"/>
    <property type="evidence" value="ECO:0007669"/>
    <property type="project" value="InterPro"/>
</dbReference>
<comment type="similarity">
    <text evidence="1">Belongs to the histone H3 family.</text>
</comment>
<dbReference type="STRING" id="2903.R1F5C8"/>
<dbReference type="InterPro" id="IPR007125">
    <property type="entry name" value="H2A/H2B/H3"/>
</dbReference>
<keyword evidence="4" id="KW-1185">Reference proteome</keyword>
<organism evidence="3 4">
    <name type="scientific">Emiliania huxleyi (strain CCMP1516)</name>
    <dbReference type="NCBI Taxonomy" id="280463"/>
    <lineage>
        <taxon>Eukaryota</taxon>
        <taxon>Haptista</taxon>
        <taxon>Haptophyta</taxon>
        <taxon>Prymnesiophyceae</taxon>
        <taxon>Isochrysidales</taxon>
        <taxon>Noelaerhabdaceae</taxon>
        <taxon>Emiliania</taxon>
    </lineage>
</organism>
<dbReference type="PANTHER" id="PTHR11426">
    <property type="entry name" value="HISTONE H3"/>
    <property type="match status" value="1"/>
</dbReference>
<protein>
    <recommendedName>
        <fullName evidence="2">Core Histone H2A/H2B/H3 domain-containing protein</fullName>
    </recommendedName>
</protein>
<dbReference type="EnsemblProtists" id="EOD34125">
    <property type="protein sequence ID" value="EOD34125"/>
    <property type="gene ID" value="EMIHUDRAFT_48284"/>
</dbReference>
<dbReference type="Gene3D" id="1.10.20.10">
    <property type="entry name" value="Histone, subunit A"/>
    <property type="match status" value="1"/>
</dbReference>
<dbReference type="KEGG" id="ehx:EMIHUDRAFT_48284"/>
<dbReference type="GeneID" id="17279395"/>
<dbReference type="PaxDb" id="2903-EOD34125"/>
<dbReference type="GO" id="GO:0030527">
    <property type="term" value="F:structural constituent of chromatin"/>
    <property type="evidence" value="ECO:0007669"/>
    <property type="project" value="InterPro"/>
</dbReference>
<dbReference type="Proteomes" id="UP000013827">
    <property type="component" value="Unassembled WGS sequence"/>
</dbReference>
<evidence type="ECO:0000313" key="3">
    <source>
        <dbReference type="EnsemblProtists" id="EOD34125"/>
    </source>
</evidence>
<accession>A0A0D3KEE0</accession>